<evidence type="ECO:0000256" key="5">
    <source>
        <dbReference type="SAM" id="Phobius"/>
    </source>
</evidence>
<organism evidence="6 7">
    <name type="scientific">Gonapodya prolifera (strain JEL478)</name>
    <name type="common">Monoblepharis prolifera</name>
    <dbReference type="NCBI Taxonomy" id="1344416"/>
    <lineage>
        <taxon>Eukaryota</taxon>
        <taxon>Fungi</taxon>
        <taxon>Fungi incertae sedis</taxon>
        <taxon>Chytridiomycota</taxon>
        <taxon>Chytridiomycota incertae sedis</taxon>
        <taxon>Monoblepharidomycetes</taxon>
        <taxon>Monoblepharidales</taxon>
        <taxon>Gonapodyaceae</taxon>
        <taxon>Gonapodya</taxon>
    </lineage>
</organism>
<dbReference type="EMBL" id="KQ965803">
    <property type="protein sequence ID" value="KXS11334.1"/>
    <property type="molecule type" value="Genomic_DNA"/>
</dbReference>
<feature type="non-terminal residue" evidence="6">
    <location>
        <position position="313"/>
    </location>
</feature>
<evidence type="ECO:0000313" key="7">
    <source>
        <dbReference type="Proteomes" id="UP000070544"/>
    </source>
</evidence>
<gene>
    <name evidence="6" type="ORF">M427DRAFT_102455</name>
</gene>
<feature type="transmembrane region" description="Helical" evidence="5">
    <location>
        <begin position="150"/>
        <end position="172"/>
    </location>
</feature>
<dbReference type="OrthoDB" id="6428174at2759"/>
<accession>A0A139A3P6</accession>
<dbReference type="InterPro" id="IPR037185">
    <property type="entry name" value="EmrE-like"/>
</dbReference>
<name>A0A139A3P6_GONPJ</name>
<dbReference type="Proteomes" id="UP000070544">
    <property type="component" value="Unassembled WGS sequence"/>
</dbReference>
<proteinExistence type="predicted"/>
<dbReference type="SUPFAM" id="SSF103481">
    <property type="entry name" value="Multidrug resistance efflux transporter EmrE"/>
    <property type="match status" value="1"/>
</dbReference>
<evidence type="ECO:0000256" key="1">
    <source>
        <dbReference type="ARBA" id="ARBA00004141"/>
    </source>
</evidence>
<feature type="transmembrane region" description="Helical" evidence="5">
    <location>
        <begin position="257"/>
        <end position="281"/>
    </location>
</feature>
<dbReference type="InterPro" id="IPR008521">
    <property type="entry name" value="Mg_trans_NIPA"/>
</dbReference>
<sequence length="313" mass="33207">MTATEQPASFKLIGIILALVSSACIGASFILKKRGILLAQARAKEQGKDTAAGEGHHYLKNRTWWLGMILLAVGEGSNFAAYSFAPAILVTPLGAMSVVVTTILASYFLDERLNMTGKIGCMQCILGAGIVVLNAPATNSTQTVREFWGFVGYPSFIVYLVVLLASVLWLTFWAGPRWGSKNPLVYIGVCSLTGSILVLSVQGFGSAIVYTAVGPTDANRADWVNQLTLPDFWALGAAVVVLALTMVHFLNKAINLFNTAVVTPVYYVCFTTATIVSSLILFRGAGANQTTTIASIISTVLGFLTIVGGVALL</sequence>
<dbReference type="PANTHER" id="PTHR12570">
    <property type="match status" value="1"/>
</dbReference>
<keyword evidence="7" id="KW-1185">Reference proteome</keyword>
<dbReference type="GO" id="GO:0016020">
    <property type="term" value="C:membrane"/>
    <property type="evidence" value="ECO:0007669"/>
    <property type="project" value="UniProtKB-SubCell"/>
</dbReference>
<dbReference type="AlphaFoldDB" id="A0A139A3P6"/>
<reference evidence="6 7" key="1">
    <citation type="journal article" date="2015" name="Genome Biol. Evol.">
        <title>Phylogenomic analyses indicate that early fungi evolved digesting cell walls of algal ancestors of land plants.</title>
        <authorList>
            <person name="Chang Y."/>
            <person name="Wang S."/>
            <person name="Sekimoto S."/>
            <person name="Aerts A.L."/>
            <person name="Choi C."/>
            <person name="Clum A."/>
            <person name="LaButti K.M."/>
            <person name="Lindquist E.A."/>
            <person name="Yee Ngan C."/>
            <person name="Ohm R.A."/>
            <person name="Salamov A.A."/>
            <person name="Grigoriev I.V."/>
            <person name="Spatafora J.W."/>
            <person name="Berbee M.L."/>
        </authorList>
    </citation>
    <scope>NUCLEOTIDE SEQUENCE [LARGE SCALE GENOMIC DNA]</scope>
    <source>
        <strain evidence="6 7">JEL478</strain>
    </source>
</reference>
<evidence type="ECO:0000256" key="3">
    <source>
        <dbReference type="ARBA" id="ARBA00022989"/>
    </source>
</evidence>
<evidence type="ECO:0000256" key="4">
    <source>
        <dbReference type="ARBA" id="ARBA00023136"/>
    </source>
</evidence>
<feature type="transmembrane region" description="Helical" evidence="5">
    <location>
        <begin position="184"/>
        <end position="212"/>
    </location>
</feature>
<dbReference type="Pfam" id="PF05653">
    <property type="entry name" value="Mg_trans_NIPA"/>
    <property type="match status" value="1"/>
</dbReference>
<keyword evidence="3 5" id="KW-1133">Transmembrane helix</keyword>
<protein>
    <submittedName>
        <fullName evidence="6">DUF803-domain-containing protein</fullName>
    </submittedName>
</protein>
<evidence type="ECO:0000313" key="6">
    <source>
        <dbReference type="EMBL" id="KXS11334.1"/>
    </source>
</evidence>
<feature type="transmembrane region" description="Helical" evidence="5">
    <location>
        <begin position="232"/>
        <end position="250"/>
    </location>
</feature>
<feature type="transmembrane region" description="Helical" evidence="5">
    <location>
        <begin position="88"/>
        <end position="109"/>
    </location>
</feature>
<dbReference type="GO" id="GO:0015095">
    <property type="term" value="F:magnesium ion transmembrane transporter activity"/>
    <property type="evidence" value="ECO:0007669"/>
    <property type="project" value="InterPro"/>
</dbReference>
<dbReference type="OMA" id="GQTHILV"/>
<keyword evidence="4 5" id="KW-0472">Membrane</keyword>
<feature type="transmembrane region" description="Helical" evidence="5">
    <location>
        <begin position="121"/>
        <end position="138"/>
    </location>
</feature>
<feature type="transmembrane region" description="Helical" evidence="5">
    <location>
        <begin position="293"/>
        <end position="312"/>
    </location>
</feature>
<keyword evidence="2 5" id="KW-0812">Transmembrane</keyword>
<dbReference type="PANTHER" id="PTHR12570:SF92">
    <property type="entry name" value="SPICHTHYIN, ISOFORM B"/>
    <property type="match status" value="1"/>
</dbReference>
<comment type="subcellular location">
    <subcellularLocation>
        <location evidence="1">Membrane</location>
        <topology evidence="1">Multi-pass membrane protein</topology>
    </subcellularLocation>
</comment>
<feature type="transmembrane region" description="Helical" evidence="5">
    <location>
        <begin position="12"/>
        <end position="31"/>
    </location>
</feature>
<evidence type="ECO:0000256" key="2">
    <source>
        <dbReference type="ARBA" id="ARBA00022692"/>
    </source>
</evidence>